<keyword evidence="18" id="KW-1185">Reference proteome</keyword>
<comment type="similarity">
    <text evidence="13">Belongs to the G-protein coupled receptor 1 family.</text>
</comment>
<organism evidence="17 18">
    <name type="scientific">Trichinella papuae</name>
    <dbReference type="NCBI Taxonomy" id="268474"/>
    <lineage>
        <taxon>Eukaryota</taxon>
        <taxon>Metazoa</taxon>
        <taxon>Ecdysozoa</taxon>
        <taxon>Nematoda</taxon>
        <taxon>Enoplea</taxon>
        <taxon>Dorylaimia</taxon>
        <taxon>Trichinellida</taxon>
        <taxon>Trichinellidae</taxon>
        <taxon>Trichinella</taxon>
    </lineage>
</organism>
<dbReference type="PRINTS" id="PR01822">
    <property type="entry name" value="CCYSTOKININR"/>
</dbReference>
<keyword evidence="10" id="KW-0325">Glycoprotein</keyword>
<dbReference type="InterPro" id="IPR000594">
    <property type="entry name" value="ThiF_NAD_FAD-bd"/>
</dbReference>
<feature type="transmembrane region" description="Helical" evidence="15">
    <location>
        <begin position="241"/>
        <end position="266"/>
    </location>
</feature>
<dbReference type="GO" id="GO:0005886">
    <property type="term" value="C:plasma membrane"/>
    <property type="evidence" value="ECO:0007669"/>
    <property type="project" value="UniProtKB-SubCell"/>
</dbReference>
<evidence type="ECO:0000256" key="3">
    <source>
        <dbReference type="ARBA" id="ARBA00022692"/>
    </source>
</evidence>
<dbReference type="Proteomes" id="UP000054843">
    <property type="component" value="Unassembled WGS sequence"/>
</dbReference>
<dbReference type="SUPFAM" id="SSF69572">
    <property type="entry name" value="Activating enzymes of the ubiquitin-like proteins"/>
    <property type="match status" value="1"/>
</dbReference>
<evidence type="ECO:0000256" key="1">
    <source>
        <dbReference type="ARBA" id="ARBA00004651"/>
    </source>
</evidence>
<evidence type="ECO:0000256" key="15">
    <source>
        <dbReference type="SAM" id="Phobius"/>
    </source>
</evidence>
<accession>A0A0V1MAM9</accession>
<comment type="caution">
    <text evidence="17">The sequence shown here is derived from an EMBL/GenBank/DDBJ whole genome shotgun (WGS) entry which is preliminary data.</text>
</comment>
<dbReference type="PROSITE" id="PS00237">
    <property type="entry name" value="G_PROTEIN_RECEP_F1_1"/>
    <property type="match status" value="1"/>
</dbReference>
<evidence type="ECO:0000256" key="5">
    <source>
        <dbReference type="ARBA" id="ARBA00023040"/>
    </source>
</evidence>
<feature type="transmembrane region" description="Helical" evidence="15">
    <location>
        <begin position="202"/>
        <end position="220"/>
    </location>
</feature>
<dbReference type="EMBL" id="JYDO01000158">
    <property type="protein sequence ID" value="KRZ68655.1"/>
    <property type="molecule type" value="Genomic_DNA"/>
</dbReference>
<evidence type="ECO:0000256" key="11">
    <source>
        <dbReference type="ARBA" id="ARBA00023224"/>
    </source>
</evidence>
<dbReference type="SUPFAM" id="SSF81321">
    <property type="entry name" value="Family A G protein-coupled receptor-like"/>
    <property type="match status" value="1"/>
</dbReference>
<feature type="region of interest" description="Disordered" evidence="14">
    <location>
        <begin position="328"/>
        <end position="356"/>
    </location>
</feature>
<feature type="transmembrane region" description="Helical" evidence="15">
    <location>
        <begin position="286"/>
        <end position="311"/>
    </location>
</feature>
<dbReference type="InterPro" id="IPR017452">
    <property type="entry name" value="GPCR_Rhodpsn_7TM"/>
</dbReference>
<evidence type="ECO:0000256" key="13">
    <source>
        <dbReference type="RuleBase" id="RU000688"/>
    </source>
</evidence>
<dbReference type="PANTHER" id="PTHR24238:SF75">
    <property type="entry name" value="CHOLECYSTOKININ-LIKE RECEPTOR AT 17D1-RELATED"/>
    <property type="match status" value="1"/>
</dbReference>
<feature type="transmembrane region" description="Helical" evidence="15">
    <location>
        <begin position="168"/>
        <end position="190"/>
    </location>
</feature>
<feature type="transmembrane region" description="Helical" evidence="15">
    <location>
        <begin position="433"/>
        <end position="455"/>
    </location>
</feature>
<evidence type="ECO:0000256" key="4">
    <source>
        <dbReference type="ARBA" id="ARBA00022989"/>
    </source>
</evidence>
<dbReference type="InterPro" id="IPR035985">
    <property type="entry name" value="Ubiquitin-activating_enz"/>
</dbReference>
<keyword evidence="5 13" id="KW-0297">G-protein coupled receptor</keyword>
<keyword evidence="3 13" id="KW-0812">Transmembrane</keyword>
<evidence type="ECO:0000256" key="10">
    <source>
        <dbReference type="ARBA" id="ARBA00023180"/>
    </source>
</evidence>
<evidence type="ECO:0000256" key="14">
    <source>
        <dbReference type="SAM" id="MobiDB-lite"/>
    </source>
</evidence>
<dbReference type="GO" id="GO:0008641">
    <property type="term" value="F:ubiquitin-like modifier activating enzyme activity"/>
    <property type="evidence" value="ECO:0007669"/>
    <property type="project" value="InterPro"/>
</dbReference>
<evidence type="ECO:0000256" key="8">
    <source>
        <dbReference type="ARBA" id="ARBA00023157"/>
    </source>
</evidence>
<dbReference type="Gene3D" id="3.40.50.720">
    <property type="entry name" value="NAD(P)-binding Rossmann-like Domain"/>
    <property type="match status" value="1"/>
</dbReference>
<evidence type="ECO:0000313" key="17">
    <source>
        <dbReference type="EMBL" id="KRZ68655.1"/>
    </source>
</evidence>
<dbReference type="InterPro" id="IPR000276">
    <property type="entry name" value="GPCR_Rhodpsn"/>
</dbReference>
<gene>
    <name evidence="17" type="primary">cckar</name>
    <name evidence="17" type="ORF">T10_7639</name>
</gene>
<reference evidence="17 18" key="1">
    <citation type="submission" date="2015-01" db="EMBL/GenBank/DDBJ databases">
        <title>Evolution of Trichinella species and genotypes.</title>
        <authorList>
            <person name="Korhonen P.K."/>
            <person name="Edoardo P."/>
            <person name="Giuseppe L.R."/>
            <person name="Gasser R.B."/>
        </authorList>
    </citation>
    <scope>NUCLEOTIDE SEQUENCE [LARGE SCALE GENOMIC DNA]</scope>
    <source>
        <strain evidence="17">ISS1980</strain>
    </source>
</reference>
<keyword evidence="12" id="KW-0449">Lipoprotein</keyword>
<dbReference type="PRINTS" id="PR00237">
    <property type="entry name" value="GPCRRHODOPSN"/>
</dbReference>
<keyword evidence="9 13" id="KW-0675">Receptor</keyword>
<feature type="transmembrane region" description="Helical" evidence="15">
    <location>
        <begin position="123"/>
        <end position="147"/>
    </location>
</feature>
<comment type="subcellular location">
    <subcellularLocation>
        <location evidence="1">Cell membrane</location>
        <topology evidence="1">Multi-pass membrane protein</topology>
    </subcellularLocation>
</comment>
<evidence type="ECO:0000313" key="18">
    <source>
        <dbReference type="Proteomes" id="UP000054843"/>
    </source>
</evidence>
<feature type="transmembrane region" description="Helical" evidence="15">
    <location>
        <begin position="16"/>
        <end position="34"/>
    </location>
</feature>
<feature type="compositionally biased region" description="Polar residues" evidence="14">
    <location>
        <begin position="328"/>
        <end position="347"/>
    </location>
</feature>
<keyword evidence="11 13" id="KW-0807">Transducer</keyword>
<dbReference type="Pfam" id="PF00899">
    <property type="entry name" value="ThiF"/>
    <property type="match status" value="1"/>
</dbReference>
<keyword evidence="2" id="KW-1003">Cell membrane</keyword>
<dbReference type="CDD" id="cd14993">
    <property type="entry name" value="7tmA_CCKR-like"/>
    <property type="match status" value="1"/>
</dbReference>
<evidence type="ECO:0000256" key="7">
    <source>
        <dbReference type="ARBA" id="ARBA00023139"/>
    </source>
</evidence>
<dbReference type="PROSITE" id="PS50262">
    <property type="entry name" value="G_PROTEIN_RECEP_F1_2"/>
    <property type="match status" value="1"/>
</dbReference>
<protein>
    <submittedName>
        <fullName evidence="17">Cholecystokinin receptor</fullName>
    </submittedName>
</protein>
<keyword evidence="8" id="KW-1015">Disulfide bond</keyword>
<evidence type="ECO:0000256" key="6">
    <source>
        <dbReference type="ARBA" id="ARBA00023136"/>
    </source>
</evidence>
<sequence length="1561" mass="179055">MSNLFNKVSFIEHKKIEVLIILYISLIATMQITHESKVGLLLYSLISNFNINIKSSVSNSFLWASDLYREFRLLTTAVVVCKYGQRDHSRGATFTCTVRTVNISPYEELPEPCQLIDSSGNKLLMVVFTIIFCLSVIGNSLVIVTIVQNRWMRTITNLFLLNMAISDLLLTLICMPPTLTAILFQCFIWGQKMRWMCTLISFLQPVSVAANANTLVAIALERYYALCRPLHSRQWQTKSNVVRMMIIVWTASFTCSIPQAIVAEVIEIRPGQLNCRDNWPSGQAQLIYFIFLSLVLFIIPLIIMTMLYSLVIRSLWLGIKLHSQQSEPSLLNSKSGTRQSSLDTTDQLIDEPDEKRTSKNGWATFKLTTCSGFFFHNRPKTEPTAGVGSNGSNGANGESAIQSNRSRARLSGAFLRSTHIEKSLQTKKRVIKMLAAIVVEFFICWMPFYTFYLVVIIRPALFDASCYVTFLIMAYLSTCTNPITYCFMNSKFRKAFLAAIGCHIKEDEKANFRKSTGPKRREAFRLPSVKPGDPLPSMQTLDEENLIRRLSSNENYATAKQSLTDAFMEIVEKPKSLTEDEAKVYDRQMRLWGVNGQMKIRGFSVILCGVHDIGAEMAKNLILSGIKQLTLVDDTVVNDERTSLLIKKNSIGMLRSEASREVCQQFNPSVEVKVESIQSLNETLLEGYDLLVDANGNFKFSLHLHHMCSVSKVSYLCCTSMGVYSFYSMNCFSSDEDKNFEVPTKALHLDDNGKNADVDRDIINLVNNKQFRSVKKCFVIICAKLLFEMKHDRMLDFKRHPEDTDEFLAMCDKVKARVMDKSDVKIAKEDLINLTVRLPALSSVLAGTASSTVIDAALENPFPSKIVQLFRDFCAHFIVSKECKFLQKFCHLIAIPSELFNHAVSVTTIQLIDSHGNIHTLSFNAPDEDSIPFYNYYDANEAENNEEIIHIFHFYIQCKALQMNFSEAKEFKLHSRIHSVLSLNVCMHHCLSTGSNWVFRAVVYYEEKKICELYTKNINGNSILSTEEQKMIKLYNCFKDRESERINNPEPLNIFFEELSKLYVILIIGLCFTTSEQTSFVAHFPDENLSCLLELHHLRQNETSLLEKLPVSTLTDCIVACYMQNQSGFCNTVYFSKSQLMCYFIKQQEDTFESTDEEFRYLYYFIHKCTFGKKNLLDNEKIKKKSCNFDTLKSHVILHDVSLICYLEQRSLKEAKNAIPFRNLTSSSLFTCIFFCQQWYAFVHCNAVSFSLETGNCILYHDYVPTLQRTSVECSSTKFYSVILCMDISIEVISIELIKGTNFNFECSTEITPEQRGILVEDFETQSLRSSMSEWMEYVVNFGSRSTFLTANLYEFFEICKIKEVDPKGIKNLTLHESYSRVNSLNTCLHKCRRAISEWPYRAVHYSSEKKYCYIYVKSSGTSVNVTLEADEQFVELQTCFTDRRSDRANNPDALAFYIKSQGEVCLVEFYEKNFLNHWRTINYIMNVTNITECLSWCRHYDNSDKCSAINFAIDGKCRLLKKSHRRLSYRTLPKSVFGEILVCKPGCLTDEFQPYFQLKK</sequence>
<proteinExistence type="inferred from homology"/>
<dbReference type="STRING" id="268474.A0A0V1MAM9"/>
<keyword evidence="7" id="KW-0564">Palmitate</keyword>
<evidence type="ECO:0000256" key="2">
    <source>
        <dbReference type="ARBA" id="ARBA00022475"/>
    </source>
</evidence>
<dbReference type="PANTHER" id="PTHR24238">
    <property type="entry name" value="G-PROTEIN COUPLED RECEPTOR"/>
    <property type="match status" value="1"/>
</dbReference>
<evidence type="ECO:0000256" key="9">
    <source>
        <dbReference type="ARBA" id="ARBA00023170"/>
    </source>
</evidence>
<dbReference type="GO" id="GO:0008188">
    <property type="term" value="F:neuropeptide receptor activity"/>
    <property type="evidence" value="ECO:0007669"/>
    <property type="project" value="TreeGrafter"/>
</dbReference>
<dbReference type="Pfam" id="PF00001">
    <property type="entry name" value="7tm_1"/>
    <property type="match status" value="1"/>
</dbReference>
<keyword evidence="4 15" id="KW-1133">Transmembrane helix</keyword>
<dbReference type="SMART" id="SM01381">
    <property type="entry name" value="7TM_GPCR_Srsx"/>
    <property type="match status" value="1"/>
</dbReference>
<name>A0A0V1MAM9_9BILA</name>
<dbReference type="Gene3D" id="1.20.1070.10">
    <property type="entry name" value="Rhodopsin 7-helix transmembrane proteins"/>
    <property type="match status" value="1"/>
</dbReference>
<evidence type="ECO:0000259" key="16">
    <source>
        <dbReference type="PROSITE" id="PS50262"/>
    </source>
</evidence>
<dbReference type="InterPro" id="IPR009126">
    <property type="entry name" value="Cholcskin_rcpt"/>
</dbReference>
<feature type="domain" description="G-protein coupled receptors family 1 profile" evidence="16">
    <location>
        <begin position="138"/>
        <end position="485"/>
    </location>
</feature>
<keyword evidence="6 15" id="KW-0472">Membrane</keyword>
<dbReference type="OrthoDB" id="10037617at2759"/>
<evidence type="ECO:0000256" key="12">
    <source>
        <dbReference type="ARBA" id="ARBA00023288"/>
    </source>
</evidence>